<reference evidence="1 2" key="1">
    <citation type="submission" date="2014-10" db="EMBL/GenBank/DDBJ databases">
        <title>Draft genome of anammox bacterium scalindua brodae, obtained using differential coverage binning of sequence data from two enrichment reactors.</title>
        <authorList>
            <person name="Speth D.R."/>
            <person name="Russ L."/>
            <person name="Kartal B."/>
            <person name="Op den Camp H.J."/>
            <person name="Dutilh B.E."/>
            <person name="Jetten M.S."/>
        </authorList>
    </citation>
    <scope>NUCLEOTIDE SEQUENCE [LARGE SCALE GENOMIC DNA]</scope>
    <source>
        <strain evidence="1">RU1</strain>
    </source>
</reference>
<gene>
    <name evidence="1" type="ORF">SCABRO_02188</name>
</gene>
<sequence length="40" mass="4845">MTVQTWKMINVETVPVGERNVIFKKYQCKSHSYFTDRYLC</sequence>
<evidence type="ECO:0000313" key="1">
    <source>
        <dbReference type="EMBL" id="KHE92066.1"/>
    </source>
</evidence>
<protein>
    <submittedName>
        <fullName evidence="1">Uncharacterized protein</fullName>
    </submittedName>
</protein>
<comment type="caution">
    <text evidence="1">The sequence shown here is derived from an EMBL/GenBank/DDBJ whole genome shotgun (WGS) entry which is preliminary data.</text>
</comment>
<evidence type="ECO:0000313" key="2">
    <source>
        <dbReference type="Proteomes" id="UP000030652"/>
    </source>
</evidence>
<dbReference type="Proteomes" id="UP000030652">
    <property type="component" value="Unassembled WGS sequence"/>
</dbReference>
<organism evidence="1 2">
    <name type="scientific">Candidatus Scalindua brodae</name>
    <dbReference type="NCBI Taxonomy" id="237368"/>
    <lineage>
        <taxon>Bacteria</taxon>
        <taxon>Pseudomonadati</taxon>
        <taxon>Planctomycetota</taxon>
        <taxon>Candidatus Brocadiia</taxon>
        <taxon>Candidatus Brocadiales</taxon>
        <taxon>Candidatus Scalinduaceae</taxon>
        <taxon>Candidatus Scalindua</taxon>
    </lineage>
</organism>
<dbReference type="EMBL" id="JRYO01000153">
    <property type="protein sequence ID" value="KHE92066.1"/>
    <property type="molecule type" value="Genomic_DNA"/>
</dbReference>
<accession>A0A0B0EJ64</accession>
<dbReference type="AlphaFoldDB" id="A0A0B0EJ64"/>
<name>A0A0B0EJ64_9BACT</name>
<proteinExistence type="predicted"/>